<name>A0A0U5EZY1_9PROT</name>
<dbReference type="PATRIC" id="fig|431306.5.peg.122"/>
<feature type="transmembrane region" description="Helical" evidence="5">
    <location>
        <begin position="212"/>
        <end position="228"/>
    </location>
</feature>
<dbReference type="RefSeq" id="WP_059022552.1">
    <property type="nucleotide sequence ID" value="NZ_LN609302.1"/>
</dbReference>
<feature type="transmembrane region" description="Helical" evidence="5">
    <location>
        <begin position="7"/>
        <end position="28"/>
    </location>
</feature>
<evidence type="ECO:0000313" key="8">
    <source>
        <dbReference type="EMBL" id="NHO39766.1"/>
    </source>
</evidence>
<dbReference type="GO" id="GO:0016020">
    <property type="term" value="C:membrane"/>
    <property type="evidence" value="ECO:0007669"/>
    <property type="project" value="UniProtKB-SubCell"/>
</dbReference>
<accession>A0A0U5EZY1</accession>
<reference evidence="9" key="2">
    <citation type="submission" date="2014-09" db="EMBL/GenBank/DDBJ databases">
        <authorList>
            <person name="Illeghems K.G."/>
        </authorList>
    </citation>
    <scope>NUCLEOTIDE SEQUENCE [LARGE SCALE GENOMIC DNA]</scope>
    <source>
        <strain evidence="9">LMG 23848T</strain>
    </source>
</reference>
<evidence type="ECO:0000256" key="3">
    <source>
        <dbReference type="ARBA" id="ARBA00022989"/>
    </source>
</evidence>
<dbReference type="EMBL" id="WOTE01000004">
    <property type="protein sequence ID" value="NHO39766.1"/>
    <property type="molecule type" value="Genomic_DNA"/>
</dbReference>
<feature type="transmembrane region" description="Helical" evidence="5">
    <location>
        <begin position="235"/>
        <end position="253"/>
    </location>
</feature>
<feature type="transmembrane region" description="Helical" evidence="5">
    <location>
        <begin position="34"/>
        <end position="52"/>
    </location>
</feature>
<evidence type="ECO:0000313" key="9">
    <source>
        <dbReference type="Proteomes" id="UP000068250"/>
    </source>
</evidence>
<dbReference type="Proteomes" id="UP000657200">
    <property type="component" value="Unassembled WGS sequence"/>
</dbReference>
<keyword evidence="4 5" id="KW-0472">Membrane</keyword>
<feature type="domain" description="O-antigen ligase-related" evidence="6">
    <location>
        <begin position="198"/>
        <end position="353"/>
    </location>
</feature>
<dbReference type="GO" id="GO:0016874">
    <property type="term" value="F:ligase activity"/>
    <property type="evidence" value="ECO:0007669"/>
    <property type="project" value="UniProtKB-KW"/>
</dbReference>
<dbReference type="Pfam" id="PF04932">
    <property type="entry name" value="Wzy_C"/>
    <property type="match status" value="1"/>
</dbReference>
<protein>
    <submittedName>
        <fullName evidence="8">O-antigen ligase family protein</fullName>
    </submittedName>
</protein>
<gene>
    <name evidence="7" type="ORF">AGA_177</name>
    <name evidence="8" type="ORF">GOB80_08725</name>
</gene>
<dbReference type="Proteomes" id="UP000068250">
    <property type="component" value="Chromosome I"/>
</dbReference>
<feature type="transmembrane region" description="Helical" evidence="5">
    <location>
        <begin position="372"/>
        <end position="390"/>
    </location>
</feature>
<evidence type="ECO:0000313" key="7">
    <source>
        <dbReference type="EMBL" id="CEF53368.1"/>
    </source>
</evidence>
<sequence length="424" mass="47637">MILKRLFAFCGFTLKKSAILLCFLLPFFQLRGRAITNFIVAFIAILFLFHTVFRKKYAELLHGWFPYAMALWGLMVLSSVLDHSLHAVLESLAILRYFVFAKALEAWLLDNKKDRQILGFSVTLAALWVLVECWQQYIWGTNIWGFPRWVDGALTGPFFDPRAGPALMITMFPGLMIYPLYMVQNKSIAQRVAGFGILSFLLLTMVIIGQRMPALLVFFGLFVCAILLKTTRVPVLLSTLAGSVGLALLPVISPPAYNKLVLHFFAQIRDFPHSPYGQIFMRALNMLYAHPLLGLGFDGFRRHCADTAYLYTIPQFAHLVAGQDPAVGCNIHPHNIYLEVATTVGLVGLCVFVCLVVVWMKRLLRSALTNTSLMPSMLFITLCMVFWPLASTSSLFTERTAGWVFLLLGWGLSIAKSTHKSLPP</sequence>
<reference evidence="8 10" key="3">
    <citation type="journal article" date="2020" name="Int. J. Syst. Evol. Microbiol.">
        <title>Novel acetic acid bacteria from cider fermentations: Acetobacter conturbans sp. nov. and Acetobacter fallax sp. nov.</title>
        <authorList>
            <person name="Sombolestani A.S."/>
            <person name="Cleenwerck I."/>
            <person name="Cnockaert M."/>
            <person name="Borremans W."/>
            <person name="Wieme A.D."/>
            <person name="De Vuyst L."/>
            <person name="Vandamme P."/>
        </authorList>
    </citation>
    <scope>NUCLEOTIDE SEQUENCE [LARGE SCALE GENOMIC DNA]</scope>
    <source>
        <strain evidence="8 10">LMG 23848</strain>
    </source>
</reference>
<feature type="transmembrane region" description="Helical" evidence="5">
    <location>
        <begin position="340"/>
        <end position="360"/>
    </location>
</feature>
<keyword evidence="10" id="KW-1185">Reference proteome</keyword>
<comment type="subcellular location">
    <subcellularLocation>
        <location evidence="1">Membrane</location>
        <topology evidence="1">Multi-pass membrane protein</topology>
    </subcellularLocation>
</comment>
<feature type="transmembrane region" description="Helical" evidence="5">
    <location>
        <begin position="64"/>
        <end position="81"/>
    </location>
</feature>
<feature type="transmembrane region" description="Helical" evidence="5">
    <location>
        <begin position="117"/>
        <end position="139"/>
    </location>
</feature>
<proteinExistence type="predicted"/>
<dbReference type="AlphaFoldDB" id="A0A0U5EZY1"/>
<keyword evidence="3 5" id="KW-1133">Transmembrane helix</keyword>
<evidence type="ECO:0000256" key="2">
    <source>
        <dbReference type="ARBA" id="ARBA00022692"/>
    </source>
</evidence>
<evidence type="ECO:0000256" key="4">
    <source>
        <dbReference type="ARBA" id="ARBA00023136"/>
    </source>
</evidence>
<dbReference type="OrthoDB" id="5801261at2"/>
<feature type="transmembrane region" description="Helical" evidence="5">
    <location>
        <begin position="163"/>
        <end position="181"/>
    </location>
</feature>
<feature type="transmembrane region" description="Helical" evidence="5">
    <location>
        <begin position="188"/>
        <end position="206"/>
    </location>
</feature>
<dbReference type="EMBL" id="LN609302">
    <property type="protein sequence ID" value="CEF53368.1"/>
    <property type="molecule type" value="Genomic_DNA"/>
</dbReference>
<feature type="transmembrane region" description="Helical" evidence="5">
    <location>
        <begin position="87"/>
        <end position="105"/>
    </location>
</feature>
<dbReference type="PANTHER" id="PTHR37422">
    <property type="entry name" value="TEICHURONIC ACID BIOSYNTHESIS PROTEIN TUAE"/>
    <property type="match status" value="1"/>
</dbReference>
<dbReference type="InterPro" id="IPR051533">
    <property type="entry name" value="WaaL-like"/>
</dbReference>
<evidence type="ECO:0000313" key="10">
    <source>
        <dbReference type="Proteomes" id="UP000657200"/>
    </source>
</evidence>
<dbReference type="InterPro" id="IPR007016">
    <property type="entry name" value="O-antigen_ligase-rel_domated"/>
</dbReference>
<evidence type="ECO:0000259" key="6">
    <source>
        <dbReference type="Pfam" id="PF04932"/>
    </source>
</evidence>
<keyword evidence="8" id="KW-0436">Ligase</keyword>
<evidence type="ECO:0000256" key="1">
    <source>
        <dbReference type="ARBA" id="ARBA00004141"/>
    </source>
</evidence>
<dbReference type="PANTHER" id="PTHR37422:SF13">
    <property type="entry name" value="LIPOPOLYSACCHARIDE BIOSYNTHESIS PROTEIN PA4999-RELATED"/>
    <property type="match status" value="1"/>
</dbReference>
<dbReference type="STRING" id="431306.AGA_177"/>
<keyword evidence="2 5" id="KW-0812">Transmembrane</keyword>
<evidence type="ECO:0000256" key="5">
    <source>
        <dbReference type="SAM" id="Phobius"/>
    </source>
</evidence>
<organism evidence="7 9">
    <name type="scientific">Acetobacter ghanensis</name>
    <dbReference type="NCBI Taxonomy" id="431306"/>
    <lineage>
        <taxon>Bacteria</taxon>
        <taxon>Pseudomonadati</taxon>
        <taxon>Pseudomonadota</taxon>
        <taxon>Alphaproteobacteria</taxon>
        <taxon>Acetobacterales</taxon>
        <taxon>Acetobacteraceae</taxon>
        <taxon>Acetobacter</taxon>
    </lineage>
</organism>
<reference evidence="7" key="1">
    <citation type="submission" date="2014-09" db="EMBL/GenBank/DDBJ databases">
        <authorList>
            <person name="Magalhaes I.L.F."/>
            <person name="Oliveira U."/>
            <person name="Santos F.R."/>
            <person name="Vidigal T.H.D.A."/>
            <person name="Brescovit A.D."/>
            <person name="Santos A.J."/>
        </authorList>
    </citation>
    <scope>NUCLEOTIDE SEQUENCE</scope>
    <source>
        <strain evidence="7">LMG 23848T</strain>
    </source>
</reference>